<name>A0ABX1R0N0_9ALTE</name>
<evidence type="ECO:0000256" key="3">
    <source>
        <dbReference type="ARBA" id="ARBA00022475"/>
    </source>
</evidence>
<dbReference type="RefSeq" id="WP_169209456.1">
    <property type="nucleotide sequence ID" value="NZ_JAATNW010000001.1"/>
</dbReference>
<feature type="transmembrane region" description="Helical" evidence="7">
    <location>
        <begin position="90"/>
        <end position="112"/>
    </location>
</feature>
<sequence length="201" mass="21984">MSHAYSKLKTLLSVFDGVPLLLIRLYLAPVLIQAGWSKVLGFTDTVAWFGNQEWGLGLPLPTLLVILTIGAELVGGVMILLGLFTRLVSIPLSFTMLVAMVTVHAANGWLAIADPSSWLADGTLLYDKSVMASADKLEMAKAILQEHGQYDWLTQSGKFVILNNGIEFAATYFLMLLVLLFYGGGKYVSVDYLLSRQKPAQ</sequence>
<accession>A0ABX1R0N0</accession>
<evidence type="ECO:0000256" key="1">
    <source>
        <dbReference type="ARBA" id="ARBA00004651"/>
    </source>
</evidence>
<proteinExistence type="inferred from homology"/>
<dbReference type="Proteomes" id="UP000709336">
    <property type="component" value="Unassembled WGS sequence"/>
</dbReference>
<evidence type="ECO:0000256" key="5">
    <source>
        <dbReference type="ARBA" id="ARBA00022989"/>
    </source>
</evidence>
<keyword evidence="9" id="KW-1185">Reference proteome</keyword>
<keyword evidence="6 7" id="KW-0472">Membrane</keyword>
<protein>
    <submittedName>
        <fullName evidence="8">DoxX family protein</fullName>
    </submittedName>
</protein>
<dbReference type="PANTHER" id="PTHR33452">
    <property type="entry name" value="OXIDOREDUCTASE CATD-RELATED"/>
    <property type="match status" value="1"/>
</dbReference>
<dbReference type="PANTHER" id="PTHR33452:SF19">
    <property type="entry name" value="DOXX FAMILY PROTEIN"/>
    <property type="match status" value="1"/>
</dbReference>
<evidence type="ECO:0000256" key="7">
    <source>
        <dbReference type="SAM" id="Phobius"/>
    </source>
</evidence>
<keyword evidence="3" id="KW-1003">Cell membrane</keyword>
<feature type="transmembrane region" description="Helical" evidence="7">
    <location>
        <begin position="12"/>
        <end position="36"/>
    </location>
</feature>
<comment type="caution">
    <text evidence="8">The sequence shown here is derived from an EMBL/GenBank/DDBJ whole genome shotgun (WGS) entry which is preliminary data.</text>
</comment>
<reference evidence="8 9" key="1">
    <citation type="submission" date="2020-03" db="EMBL/GenBank/DDBJ databases">
        <title>Alteromonas ponticola sp. nov., isolated from seawater.</title>
        <authorList>
            <person name="Yoon J.-H."/>
            <person name="Kim Y.-O."/>
        </authorList>
    </citation>
    <scope>NUCLEOTIDE SEQUENCE [LARGE SCALE GENOMIC DNA]</scope>
    <source>
        <strain evidence="8 9">MYP5</strain>
    </source>
</reference>
<feature type="transmembrane region" description="Helical" evidence="7">
    <location>
        <begin position="56"/>
        <end position="83"/>
    </location>
</feature>
<comment type="similarity">
    <text evidence="2">Belongs to the DoxX family.</text>
</comment>
<organism evidence="8 9">
    <name type="scientific">Alteromonas ponticola</name>
    <dbReference type="NCBI Taxonomy" id="2720613"/>
    <lineage>
        <taxon>Bacteria</taxon>
        <taxon>Pseudomonadati</taxon>
        <taxon>Pseudomonadota</taxon>
        <taxon>Gammaproteobacteria</taxon>
        <taxon>Alteromonadales</taxon>
        <taxon>Alteromonadaceae</taxon>
        <taxon>Alteromonas/Salinimonas group</taxon>
        <taxon>Alteromonas</taxon>
    </lineage>
</organism>
<gene>
    <name evidence="8" type="ORF">HCJ96_01130</name>
</gene>
<evidence type="ECO:0000256" key="2">
    <source>
        <dbReference type="ARBA" id="ARBA00006679"/>
    </source>
</evidence>
<evidence type="ECO:0000313" key="8">
    <source>
        <dbReference type="EMBL" id="NMH58627.1"/>
    </source>
</evidence>
<feature type="transmembrane region" description="Helical" evidence="7">
    <location>
        <begin position="169"/>
        <end position="188"/>
    </location>
</feature>
<evidence type="ECO:0000256" key="6">
    <source>
        <dbReference type="ARBA" id="ARBA00023136"/>
    </source>
</evidence>
<dbReference type="InterPro" id="IPR032808">
    <property type="entry name" value="DoxX"/>
</dbReference>
<keyword evidence="4 7" id="KW-0812">Transmembrane</keyword>
<evidence type="ECO:0000256" key="4">
    <source>
        <dbReference type="ARBA" id="ARBA00022692"/>
    </source>
</evidence>
<dbReference type="Pfam" id="PF07681">
    <property type="entry name" value="DoxX"/>
    <property type="match status" value="1"/>
</dbReference>
<dbReference type="InterPro" id="IPR051907">
    <property type="entry name" value="DoxX-like_oxidoreductase"/>
</dbReference>
<keyword evidence="5 7" id="KW-1133">Transmembrane helix</keyword>
<dbReference type="EMBL" id="JAATNW010000001">
    <property type="protein sequence ID" value="NMH58627.1"/>
    <property type="molecule type" value="Genomic_DNA"/>
</dbReference>
<evidence type="ECO:0000313" key="9">
    <source>
        <dbReference type="Proteomes" id="UP000709336"/>
    </source>
</evidence>
<comment type="subcellular location">
    <subcellularLocation>
        <location evidence="1">Cell membrane</location>
        <topology evidence="1">Multi-pass membrane protein</topology>
    </subcellularLocation>
</comment>